<dbReference type="InterPro" id="IPR044844">
    <property type="entry name" value="Trans_IPPS_euk-type"/>
</dbReference>
<dbReference type="Proteomes" id="UP000093199">
    <property type="component" value="Unassembled WGS sequence"/>
</dbReference>
<dbReference type="STRING" id="33978.A6M13_06785"/>
<dbReference type="SUPFAM" id="SSF48576">
    <property type="entry name" value="Terpenoid synthases"/>
    <property type="match status" value="1"/>
</dbReference>
<dbReference type="InterPro" id="IPR002060">
    <property type="entry name" value="Squ/phyt_synthse"/>
</dbReference>
<dbReference type="OrthoDB" id="9787280at2"/>
<dbReference type="PANTHER" id="PTHR11626">
    <property type="entry name" value="FARNESYL-DIPHOSPHATE FARNESYLTRANSFERASE"/>
    <property type="match status" value="1"/>
</dbReference>
<reference evidence="1 2" key="1">
    <citation type="submission" date="2016-07" db="EMBL/GenBank/DDBJ databases">
        <title>Caryophanon tenue genome sequencing.</title>
        <authorList>
            <person name="Verma A."/>
            <person name="Pal Y."/>
            <person name="Krishnamurthi S."/>
        </authorList>
    </citation>
    <scope>NUCLEOTIDE SEQUENCE [LARGE SCALE GENOMIC DNA]</scope>
    <source>
        <strain evidence="1 2">DSM 14152</strain>
    </source>
</reference>
<dbReference type="EMBL" id="MASJ01000039">
    <property type="protein sequence ID" value="OCS83100.1"/>
    <property type="molecule type" value="Genomic_DNA"/>
</dbReference>
<name>A0A1C0Y7H1_9BACL</name>
<dbReference type="Gene3D" id="1.10.600.10">
    <property type="entry name" value="Farnesyl Diphosphate Synthase"/>
    <property type="match status" value="1"/>
</dbReference>
<protein>
    <submittedName>
        <fullName evidence="1">Phytoene synthase</fullName>
    </submittedName>
</protein>
<keyword evidence="2" id="KW-1185">Reference proteome</keyword>
<dbReference type="InterPro" id="IPR008949">
    <property type="entry name" value="Isoprenoid_synthase_dom_sf"/>
</dbReference>
<dbReference type="Pfam" id="PF00494">
    <property type="entry name" value="SQS_PSY"/>
    <property type="match status" value="1"/>
</dbReference>
<dbReference type="GO" id="GO:0045338">
    <property type="term" value="P:farnesyl diphosphate metabolic process"/>
    <property type="evidence" value="ECO:0007669"/>
    <property type="project" value="InterPro"/>
</dbReference>
<accession>A0A1C0Y7H1</accession>
<sequence>MTTKQLHKEAFRVLKETSRTFYIPITFLKKELKDAVAMSYLVMRALDEIEDDDVLAKEIKYDLLKEVEKMLLIKPFPNEDYLALLAPYKHLLPEVTMRMNDWLSLTPAGAYDIVTAASSEMAGGMAKWAKLDFNVQTREDLDDYTYYVAGLVGVMLSNLFEWHDGETVNRELAIGYGRGLQAVNIIRNEKEDMDERGVSFVPDGWTQADLFAYADENLAAADEYMTTLHDKRILMFCKLPLALAHKSLKAIKDGREKMSRQEVEETVEEIKQQA</sequence>
<dbReference type="GO" id="GO:0051996">
    <property type="term" value="F:squalene synthase [NAD(P)H] activity"/>
    <property type="evidence" value="ECO:0007669"/>
    <property type="project" value="InterPro"/>
</dbReference>
<evidence type="ECO:0000313" key="1">
    <source>
        <dbReference type="EMBL" id="OCS83100.1"/>
    </source>
</evidence>
<comment type="caution">
    <text evidence="1">The sequence shown here is derived from an EMBL/GenBank/DDBJ whole genome shotgun (WGS) entry which is preliminary data.</text>
</comment>
<dbReference type="PANTHER" id="PTHR11626:SF2">
    <property type="entry name" value="SQUALENE SYNTHASE"/>
    <property type="match status" value="1"/>
</dbReference>
<evidence type="ECO:0000313" key="2">
    <source>
        <dbReference type="Proteomes" id="UP000093199"/>
    </source>
</evidence>
<organism evidence="1 2">
    <name type="scientific">Caryophanon tenue</name>
    <dbReference type="NCBI Taxonomy" id="33978"/>
    <lineage>
        <taxon>Bacteria</taxon>
        <taxon>Bacillati</taxon>
        <taxon>Bacillota</taxon>
        <taxon>Bacilli</taxon>
        <taxon>Bacillales</taxon>
        <taxon>Caryophanaceae</taxon>
        <taxon>Caryophanon</taxon>
    </lineage>
</organism>
<dbReference type="RefSeq" id="WP_066548194.1">
    <property type="nucleotide sequence ID" value="NZ_MASJ01000039.1"/>
</dbReference>
<gene>
    <name evidence="1" type="ORF">A6M13_06785</name>
</gene>
<proteinExistence type="predicted"/>
<dbReference type="AlphaFoldDB" id="A0A1C0Y7H1"/>